<evidence type="ECO:0000313" key="2">
    <source>
        <dbReference type="EMBL" id="KAL2074126.1"/>
    </source>
</evidence>
<feature type="compositionally biased region" description="Polar residues" evidence="1">
    <location>
        <begin position="87"/>
        <end position="99"/>
    </location>
</feature>
<evidence type="ECO:0000313" key="3">
    <source>
        <dbReference type="Proteomes" id="UP001595075"/>
    </source>
</evidence>
<feature type="compositionally biased region" description="Low complexity" evidence="1">
    <location>
        <begin position="14"/>
        <end position="24"/>
    </location>
</feature>
<organism evidence="2 3">
    <name type="scientific">Oculimacula yallundae</name>
    <dbReference type="NCBI Taxonomy" id="86028"/>
    <lineage>
        <taxon>Eukaryota</taxon>
        <taxon>Fungi</taxon>
        <taxon>Dikarya</taxon>
        <taxon>Ascomycota</taxon>
        <taxon>Pezizomycotina</taxon>
        <taxon>Leotiomycetes</taxon>
        <taxon>Helotiales</taxon>
        <taxon>Ploettnerulaceae</taxon>
        <taxon>Oculimacula</taxon>
    </lineage>
</organism>
<dbReference type="EMBL" id="JAZHXI010000002">
    <property type="protein sequence ID" value="KAL2074126.1"/>
    <property type="molecule type" value="Genomic_DNA"/>
</dbReference>
<evidence type="ECO:0000256" key="1">
    <source>
        <dbReference type="SAM" id="MobiDB-lite"/>
    </source>
</evidence>
<protein>
    <submittedName>
        <fullName evidence="2">Uncharacterized protein</fullName>
    </submittedName>
</protein>
<feature type="non-terminal residue" evidence="2">
    <location>
        <position position="181"/>
    </location>
</feature>
<feature type="region of interest" description="Disordered" evidence="1">
    <location>
        <begin position="67"/>
        <end position="109"/>
    </location>
</feature>
<accession>A0ABR4CW09</accession>
<name>A0ABR4CW09_9HELO</name>
<dbReference type="Proteomes" id="UP001595075">
    <property type="component" value="Unassembled WGS sequence"/>
</dbReference>
<feature type="region of interest" description="Disordered" evidence="1">
    <location>
        <begin position="1"/>
        <end position="49"/>
    </location>
</feature>
<sequence>MTSTTDPPLPSHAPVAVRPSSLVPRPRPHRSSFSEARATGAKGARRHKKRRWIDRCAALPCRVRQETALSPEPSKCNTDPRPVDTYYRQQQQPGISTAPHSRIYPPSTASGLQVSTSIINKEGTDNSFHFIKSHSLARCMTFSEHFTSTYTSPTQLSTSANRRNCDLYFLMACSIINRNPS</sequence>
<comment type="caution">
    <text evidence="2">The sequence shown here is derived from an EMBL/GenBank/DDBJ whole genome shotgun (WGS) entry which is preliminary data.</text>
</comment>
<keyword evidence="3" id="KW-1185">Reference proteome</keyword>
<proteinExistence type="predicted"/>
<gene>
    <name evidence="2" type="ORF">VTL71DRAFT_7904</name>
</gene>
<reference evidence="2 3" key="1">
    <citation type="journal article" date="2024" name="Commun. Biol.">
        <title>Comparative genomic analysis of thermophilic fungi reveals convergent evolutionary adaptations and gene losses.</title>
        <authorList>
            <person name="Steindorff A.S."/>
            <person name="Aguilar-Pontes M.V."/>
            <person name="Robinson A.J."/>
            <person name="Andreopoulos B."/>
            <person name="LaButti K."/>
            <person name="Kuo A."/>
            <person name="Mondo S."/>
            <person name="Riley R."/>
            <person name="Otillar R."/>
            <person name="Haridas S."/>
            <person name="Lipzen A."/>
            <person name="Grimwood J."/>
            <person name="Schmutz J."/>
            <person name="Clum A."/>
            <person name="Reid I.D."/>
            <person name="Moisan M.C."/>
            <person name="Butler G."/>
            <person name="Nguyen T.T.M."/>
            <person name="Dewar K."/>
            <person name="Conant G."/>
            <person name="Drula E."/>
            <person name="Henrissat B."/>
            <person name="Hansel C."/>
            <person name="Singer S."/>
            <person name="Hutchinson M.I."/>
            <person name="de Vries R.P."/>
            <person name="Natvig D.O."/>
            <person name="Powell A.J."/>
            <person name="Tsang A."/>
            <person name="Grigoriev I.V."/>
        </authorList>
    </citation>
    <scope>NUCLEOTIDE SEQUENCE [LARGE SCALE GENOMIC DNA]</scope>
    <source>
        <strain evidence="2 3">CBS 494.80</strain>
    </source>
</reference>